<proteinExistence type="predicted"/>
<dbReference type="STRING" id="246195.DNO_0764"/>
<reference evidence="1" key="1">
    <citation type="journal article" date="2007" name="Nat. Biotechnol.">
        <title>Genome sequence and identification of candidate vaccine antigens from the animal pathogen Dichelobacter nodosus.</title>
        <authorList>
            <person name="Myers G.S."/>
            <person name="Parker D."/>
            <person name="Al-Hasani K."/>
            <person name="Kennan R.M."/>
            <person name="Seemann T."/>
            <person name="Ren Q."/>
            <person name="Badger J.H."/>
            <person name="Selengut J.D."/>
            <person name="Deboy R.T."/>
            <person name="Tettelin H."/>
            <person name="Boyce J.D."/>
            <person name="McCarl V.P."/>
            <person name="Han X."/>
            <person name="Nelson W.C."/>
            <person name="Madupu R."/>
            <person name="Mohamoud Y."/>
            <person name="Holley T."/>
            <person name="Fedorova N."/>
            <person name="Khouri H."/>
            <person name="Bottomley S.P."/>
            <person name="Whittington R.J."/>
            <person name="Adler B."/>
            <person name="Songer J.G."/>
            <person name="Rood J.I."/>
            <person name="Paulsen I.T."/>
        </authorList>
    </citation>
    <scope>NUCLEOTIDE SEQUENCE [LARGE SCALE GENOMIC DNA]</scope>
    <source>
        <strain evidence="1">VCS1703A</strain>
    </source>
</reference>
<evidence type="ECO:0000313" key="2">
    <source>
        <dbReference type="Proteomes" id="UP000000248"/>
    </source>
</evidence>
<dbReference type="EMBL" id="CP000513">
    <property type="protein sequence ID" value="ABQ13660.1"/>
    <property type="molecule type" value="Genomic_DNA"/>
</dbReference>
<keyword evidence="2" id="KW-1185">Reference proteome</keyword>
<evidence type="ECO:0000313" key="1">
    <source>
        <dbReference type="EMBL" id="ABQ13660.1"/>
    </source>
</evidence>
<dbReference type="HOGENOM" id="CLU_760176_0_0_6"/>
<dbReference type="KEGG" id="dno:DNO_0764"/>
<sequence length="364" mass="41975">MTTETVKKTYKIEDIKLEAKQYYRRGYIKIDTRSNDAPKISSFVQLISVYFAGDRELTVIVEYDGDSVFIKRQEDENVIRHKMSTAAEAEELIAMVKQLAIDTSNDILNEELSYHASHALVRIIEGFDETTYVTAIKLLIAAMPLVTEVYDFMQSDESLRSFYDSDVEEMVDSGKIDLENVREFIRVKAGELGLELYDLDDDDVLLKVIRDVLCAIRDCEDDYNLRSRYNSYFYSLTYEERREAYRKKVIKETAERRQTAKLLGLTALKGTLKQKKWAEDIRRKFLENASADEDVYLFLKSASCAQHSKFWIETRDISTAVKEQAIKTLIVATRKANEIGEGNEGYDEQVKIRQAAIDKLGVEI</sequence>
<name>A5EUY4_DICNV</name>
<protein>
    <submittedName>
        <fullName evidence="1">Uncharacterized protein</fullName>
    </submittedName>
</protein>
<dbReference type="AlphaFoldDB" id="A5EUY4"/>
<organism evidence="1 2">
    <name type="scientific">Dichelobacter nodosus (strain VCS1703A)</name>
    <dbReference type="NCBI Taxonomy" id="246195"/>
    <lineage>
        <taxon>Bacteria</taxon>
        <taxon>Pseudomonadati</taxon>
        <taxon>Pseudomonadota</taxon>
        <taxon>Gammaproteobacteria</taxon>
        <taxon>Cardiobacteriales</taxon>
        <taxon>Cardiobacteriaceae</taxon>
        <taxon>Dichelobacter</taxon>
    </lineage>
</organism>
<dbReference type="Proteomes" id="UP000000248">
    <property type="component" value="Chromosome"/>
</dbReference>
<gene>
    <name evidence="1" type="ordered locus">DNO_0764</name>
</gene>
<accession>A5EUY4</accession>
<dbReference type="RefSeq" id="WP_012031092.1">
    <property type="nucleotide sequence ID" value="NC_009446.1"/>
</dbReference>